<feature type="active site" evidence="5">
    <location>
        <position position="18"/>
    </location>
</feature>
<gene>
    <name evidence="8" type="ORF">CO174_03110</name>
</gene>
<dbReference type="GO" id="GO:0003998">
    <property type="term" value="F:acylphosphatase activity"/>
    <property type="evidence" value="ECO:0007669"/>
    <property type="project" value="UniProtKB-EC"/>
</dbReference>
<dbReference type="InterPro" id="IPR036046">
    <property type="entry name" value="Acylphosphatase-like_dom_sf"/>
</dbReference>
<evidence type="ECO:0000256" key="5">
    <source>
        <dbReference type="PROSITE-ProRule" id="PRU00520"/>
    </source>
</evidence>
<evidence type="ECO:0000313" key="9">
    <source>
        <dbReference type="Proteomes" id="UP000229385"/>
    </source>
</evidence>
<evidence type="ECO:0000256" key="3">
    <source>
        <dbReference type="ARBA" id="ARBA00022801"/>
    </source>
</evidence>
<organism evidence="8 9">
    <name type="scientific">Candidatus Uhrbacteria bacterium CG_4_9_14_3_um_filter_50_9</name>
    <dbReference type="NCBI Taxonomy" id="1975035"/>
    <lineage>
        <taxon>Bacteria</taxon>
        <taxon>Candidatus Uhriibacteriota</taxon>
    </lineage>
</organism>
<dbReference type="PANTHER" id="PTHR10029:SF3">
    <property type="entry name" value="ACYLPHOSPHATASE-RELATED"/>
    <property type="match status" value="1"/>
</dbReference>
<dbReference type="SUPFAM" id="SSF54975">
    <property type="entry name" value="Acylphosphatase/BLUF domain-like"/>
    <property type="match status" value="1"/>
</dbReference>
<feature type="domain" description="Acylphosphatase-like" evidence="7">
    <location>
        <begin position="3"/>
        <end position="89"/>
    </location>
</feature>
<feature type="active site" evidence="5">
    <location>
        <position position="36"/>
    </location>
</feature>
<dbReference type="EC" id="3.6.1.7" evidence="2 5"/>
<sequence length="89" mass="9969">MATLDVHIFGYVQGTGYRYSAKQQADRLGITGWIRNLDDGTVKARIHGSDDDVQVFLDWCKQGPVLAKVERVETSDVSSFDADSFSIHY</sequence>
<evidence type="ECO:0000256" key="1">
    <source>
        <dbReference type="ARBA" id="ARBA00005614"/>
    </source>
</evidence>
<dbReference type="PRINTS" id="PR00112">
    <property type="entry name" value="ACYLPHPHTASE"/>
</dbReference>
<dbReference type="InterPro" id="IPR001792">
    <property type="entry name" value="Acylphosphatase-like_dom"/>
</dbReference>
<dbReference type="EMBL" id="PFWU01000036">
    <property type="protein sequence ID" value="PJA45468.1"/>
    <property type="molecule type" value="Genomic_DNA"/>
</dbReference>
<evidence type="ECO:0000256" key="2">
    <source>
        <dbReference type="ARBA" id="ARBA00012150"/>
    </source>
</evidence>
<dbReference type="PANTHER" id="PTHR10029">
    <property type="entry name" value="ACYLPHOSPHATASE"/>
    <property type="match status" value="1"/>
</dbReference>
<comment type="caution">
    <text evidence="8">The sequence shown here is derived from an EMBL/GenBank/DDBJ whole genome shotgun (WGS) entry which is preliminary data.</text>
</comment>
<dbReference type="PROSITE" id="PS51160">
    <property type="entry name" value="ACYLPHOSPHATASE_3"/>
    <property type="match status" value="1"/>
</dbReference>
<evidence type="ECO:0000256" key="4">
    <source>
        <dbReference type="ARBA" id="ARBA00047645"/>
    </source>
</evidence>
<dbReference type="Pfam" id="PF00708">
    <property type="entry name" value="Acylphosphatase"/>
    <property type="match status" value="1"/>
</dbReference>
<dbReference type="AlphaFoldDB" id="A0A2M7XC57"/>
<keyword evidence="3 5" id="KW-0378">Hydrolase</keyword>
<evidence type="ECO:0000313" key="8">
    <source>
        <dbReference type="EMBL" id="PJA45468.1"/>
    </source>
</evidence>
<reference evidence="9" key="1">
    <citation type="submission" date="2017-09" db="EMBL/GenBank/DDBJ databases">
        <title>Depth-based differentiation of microbial function through sediment-hosted aquifers and enrichment of novel symbionts in the deep terrestrial subsurface.</title>
        <authorList>
            <person name="Probst A.J."/>
            <person name="Ladd B."/>
            <person name="Jarett J.K."/>
            <person name="Geller-Mcgrath D.E."/>
            <person name="Sieber C.M.K."/>
            <person name="Emerson J.B."/>
            <person name="Anantharaman K."/>
            <person name="Thomas B.C."/>
            <person name="Malmstrom R."/>
            <person name="Stieglmeier M."/>
            <person name="Klingl A."/>
            <person name="Woyke T."/>
            <person name="Ryan C.M."/>
            <person name="Banfield J.F."/>
        </authorList>
    </citation>
    <scope>NUCLEOTIDE SEQUENCE [LARGE SCALE GENOMIC DNA]</scope>
</reference>
<dbReference type="Gene3D" id="3.30.70.100">
    <property type="match status" value="1"/>
</dbReference>
<dbReference type="InterPro" id="IPR020456">
    <property type="entry name" value="Acylphosphatase"/>
</dbReference>
<evidence type="ECO:0000256" key="6">
    <source>
        <dbReference type="RuleBase" id="RU004168"/>
    </source>
</evidence>
<name>A0A2M7XC57_9BACT</name>
<comment type="catalytic activity">
    <reaction evidence="4 5">
        <text>an acyl phosphate + H2O = a carboxylate + phosphate + H(+)</text>
        <dbReference type="Rhea" id="RHEA:14965"/>
        <dbReference type="ChEBI" id="CHEBI:15377"/>
        <dbReference type="ChEBI" id="CHEBI:15378"/>
        <dbReference type="ChEBI" id="CHEBI:29067"/>
        <dbReference type="ChEBI" id="CHEBI:43474"/>
        <dbReference type="ChEBI" id="CHEBI:59918"/>
        <dbReference type="EC" id="3.6.1.7"/>
    </reaction>
</comment>
<comment type="similarity">
    <text evidence="1 6">Belongs to the acylphosphatase family.</text>
</comment>
<dbReference type="Proteomes" id="UP000229385">
    <property type="component" value="Unassembled WGS sequence"/>
</dbReference>
<accession>A0A2M7XC57</accession>
<evidence type="ECO:0000259" key="7">
    <source>
        <dbReference type="PROSITE" id="PS51160"/>
    </source>
</evidence>
<proteinExistence type="inferred from homology"/>
<protein>
    <recommendedName>
        <fullName evidence="2 5">acylphosphatase</fullName>
        <ecNumber evidence="2 5">3.6.1.7</ecNumber>
    </recommendedName>
</protein>